<organism evidence="2 3">
    <name type="scientific">Litchfieldella rifensis</name>
    <dbReference type="NCBI Taxonomy" id="762643"/>
    <lineage>
        <taxon>Bacteria</taxon>
        <taxon>Pseudomonadati</taxon>
        <taxon>Pseudomonadota</taxon>
        <taxon>Gammaproteobacteria</taxon>
        <taxon>Oceanospirillales</taxon>
        <taxon>Halomonadaceae</taxon>
        <taxon>Litchfieldella</taxon>
    </lineage>
</organism>
<reference evidence="3" key="1">
    <citation type="journal article" date="2019" name="Int. J. Syst. Evol. Microbiol.">
        <title>The Global Catalogue of Microorganisms (GCM) 10K type strain sequencing project: providing services to taxonomists for standard genome sequencing and annotation.</title>
        <authorList>
            <consortium name="The Broad Institute Genomics Platform"/>
            <consortium name="The Broad Institute Genome Sequencing Center for Infectious Disease"/>
            <person name="Wu L."/>
            <person name="Ma J."/>
        </authorList>
    </citation>
    <scope>NUCLEOTIDE SEQUENCE [LARGE SCALE GENOMIC DNA]</scope>
    <source>
        <strain evidence="3">CECT 7698</strain>
    </source>
</reference>
<keyword evidence="3" id="KW-1185">Reference proteome</keyword>
<dbReference type="RefSeq" id="WP_386771667.1">
    <property type="nucleotide sequence ID" value="NZ_JBHRUG010000009.1"/>
</dbReference>
<dbReference type="PANTHER" id="PTHR30024">
    <property type="entry name" value="ALIPHATIC SULFONATES-BINDING PROTEIN-RELATED"/>
    <property type="match status" value="1"/>
</dbReference>
<name>A0ABV7LJI5_9GAMM</name>
<dbReference type="Proteomes" id="UP001595579">
    <property type="component" value="Unassembled WGS sequence"/>
</dbReference>
<feature type="domain" description="SsuA/THI5-like" evidence="1">
    <location>
        <begin position="70"/>
        <end position="265"/>
    </location>
</feature>
<protein>
    <submittedName>
        <fullName evidence="2">ABC transporter substrate-binding protein</fullName>
    </submittedName>
</protein>
<gene>
    <name evidence="2" type="ORF">ACFOEV_03545</name>
</gene>
<accession>A0ABV7LJI5</accession>
<sequence length="343" mass="37832">MPYPRLPPSLAATRSQRRYRRYLAGIIMLVLCWFGAMAAQAQTLRVGVLQFGTVNWELEVVKTHRLLERHGVALEVVPLASENALAVALQGGRVDLIVSDWLWVARQRETGHAYQFAPYSLSVGAVMADPSTGIDEVEDLRGHKLGIAGGPVDKTWILLRAYARKVAGLDLETAVEPTYAAPPMINALMLDGRLPAAVNFWHYNARLEAQGLQPLVTVERMLEELGIDPVPPLLGWVFAEDWAEKNGEALRHFLEATYQAKAILAADDTAWEPLRGLVKPENEPMFAALKAGYRAGIPKRYGDAEIAAAQRLFQVLASEGGGTLTGNVRRLTTDVFWDGFRLP</sequence>
<dbReference type="Pfam" id="PF09084">
    <property type="entry name" value="NMT1"/>
    <property type="match status" value="1"/>
</dbReference>
<evidence type="ECO:0000313" key="2">
    <source>
        <dbReference type="EMBL" id="MFC3282677.1"/>
    </source>
</evidence>
<dbReference type="InterPro" id="IPR015168">
    <property type="entry name" value="SsuA/THI5"/>
</dbReference>
<dbReference type="PANTHER" id="PTHR30024:SF48">
    <property type="entry name" value="ABC TRANSPORTER SUBSTRATE-BINDING PROTEIN"/>
    <property type="match status" value="1"/>
</dbReference>
<evidence type="ECO:0000259" key="1">
    <source>
        <dbReference type="Pfam" id="PF09084"/>
    </source>
</evidence>
<dbReference type="EMBL" id="JBHRUG010000009">
    <property type="protein sequence ID" value="MFC3282677.1"/>
    <property type="molecule type" value="Genomic_DNA"/>
</dbReference>
<dbReference type="SUPFAM" id="SSF53850">
    <property type="entry name" value="Periplasmic binding protein-like II"/>
    <property type="match status" value="1"/>
</dbReference>
<dbReference type="Gene3D" id="3.40.190.10">
    <property type="entry name" value="Periplasmic binding protein-like II"/>
    <property type="match status" value="2"/>
</dbReference>
<evidence type="ECO:0000313" key="3">
    <source>
        <dbReference type="Proteomes" id="UP001595579"/>
    </source>
</evidence>
<comment type="caution">
    <text evidence="2">The sequence shown here is derived from an EMBL/GenBank/DDBJ whole genome shotgun (WGS) entry which is preliminary data.</text>
</comment>
<proteinExistence type="predicted"/>